<dbReference type="AlphaFoldDB" id="A0A5S5MCH3"/>
<comment type="caution">
    <text evidence="2">The sequence shown here is derived from an EMBL/GenBank/DDBJ whole genome shotgun (WGS) entry which is preliminary data.</text>
</comment>
<dbReference type="EMBL" id="VDMB01000035">
    <property type="protein sequence ID" value="TYT73325.1"/>
    <property type="molecule type" value="Genomic_DNA"/>
</dbReference>
<dbReference type="OrthoDB" id="272049at2"/>
<dbReference type="Pfam" id="PF05523">
    <property type="entry name" value="FdtA"/>
    <property type="match status" value="1"/>
</dbReference>
<evidence type="ECO:0000259" key="1">
    <source>
        <dbReference type="Pfam" id="PF05523"/>
    </source>
</evidence>
<dbReference type="InterPro" id="IPR008894">
    <property type="entry name" value="QdtA_cupin_dom"/>
</dbReference>
<gene>
    <name evidence="2" type="ORF">FIM25_15755</name>
</gene>
<name>A0A5S5MCH3_9BACT</name>
<reference evidence="2 3" key="1">
    <citation type="submission" date="2019-06" db="EMBL/GenBank/DDBJ databases">
        <title>Desulfobotulus mexicanus sp. nov., a novel sulfate-reducing bacterium isolated from the sediment of an alkaline crater lake in Mexico.</title>
        <authorList>
            <person name="Hirschler-Rea A."/>
        </authorList>
    </citation>
    <scope>NUCLEOTIDE SEQUENCE [LARGE SCALE GENOMIC DNA]</scope>
    <source>
        <strain evidence="2 3">PAR22N</strain>
    </source>
</reference>
<dbReference type="SUPFAM" id="SSF51182">
    <property type="entry name" value="RmlC-like cupins"/>
    <property type="match status" value="1"/>
</dbReference>
<dbReference type="Proteomes" id="UP000321899">
    <property type="component" value="Unassembled WGS sequence"/>
</dbReference>
<sequence length="50" mass="5697">MTLLHWIDFAVRGDERGSLVAFEGGMNIPFEIKRVYYIFGTSEVIALCTE</sequence>
<feature type="domain" description="Sugar 3,4-ketoisomerase QdtA cupin" evidence="1">
    <location>
        <begin position="5"/>
        <end position="43"/>
    </location>
</feature>
<protein>
    <recommendedName>
        <fullName evidence="1">Sugar 3,4-ketoisomerase QdtA cupin domain-containing protein</fullName>
    </recommendedName>
</protein>
<proteinExistence type="predicted"/>
<organism evidence="2 3">
    <name type="scientific">Desulfobotulus mexicanus</name>
    <dbReference type="NCBI Taxonomy" id="2586642"/>
    <lineage>
        <taxon>Bacteria</taxon>
        <taxon>Pseudomonadati</taxon>
        <taxon>Thermodesulfobacteriota</taxon>
        <taxon>Desulfobacteria</taxon>
        <taxon>Desulfobacterales</taxon>
        <taxon>Desulfobacteraceae</taxon>
        <taxon>Desulfobotulus</taxon>
    </lineage>
</organism>
<accession>A0A5S5MCH3</accession>
<evidence type="ECO:0000313" key="2">
    <source>
        <dbReference type="EMBL" id="TYT73325.1"/>
    </source>
</evidence>
<dbReference type="InterPro" id="IPR011051">
    <property type="entry name" value="RmlC_Cupin_sf"/>
</dbReference>
<dbReference type="Gene3D" id="2.60.120.10">
    <property type="entry name" value="Jelly Rolls"/>
    <property type="match status" value="1"/>
</dbReference>
<evidence type="ECO:0000313" key="3">
    <source>
        <dbReference type="Proteomes" id="UP000321899"/>
    </source>
</evidence>
<dbReference type="InterPro" id="IPR014710">
    <property type="entry name" value="RmlC-like_jellyroll"/>
</dbReference>
<keyword evidence="3" id="KW-1185">Reference proteome</keyword>
<dbReference type="RefSeq" id="WP_139450817.1">
    <property type="nucleotide sequence ID" value="NZ_VDMB01000035.1"/>
</dbReference>